<keyword evidence="2" id="KW-1133">Transmembrane helix</keyword>
<evidence type="ECO:0000313" key="3">
    <source>
        <dbReference type="EMBL" id="PGM88803.1"/>
    </source>
</evidence>
<dbReference type="RefSeq" id="WP_098778893.1">
    <property type="nucleotide sequence ID" value="NZ_NUHO01000151.1"/>
</dbReference>
<comment type="caution">
    <text evidence="3">The sequence shown here is derived from an EMBL/GenBank/DDBJ whole genome shotgun (WGS) entry which is preliminary data.</text>
</comment>
<feature type="transmembrane region" description="Helical" evidence="2">
    <location>
        <begin position="9"/>
        <end position="32"/>
    </location>
</feature>
<feature type="transmembrane region" description="Helical" evidence="2">
    <location>
        <begin position="52"/>
        <end position="73"/>
    </location>
</feature>
<dbReference type="EMBL" id="NUHO01000151">
    <property type="protein sequence ID" value="PGM88803.1"/>
    <property type="molecule type" value="Genomic_DNA"/>
</dbReference>
<evidence type="ECO:0000256" key="1">
    <source>
        <dbReference type="SAM" id="MobiDB-lite"/>
    </source>
</evidence>
<gene>
    <name evidence="3" type="ORF">CN958_25620</name>
</gene>
<dbReference type="AlphaFoldDB" id="A0A2B9DMD6"/>
<keyword evidence="2" id="KW-0472">Membrane</keyword>
<dbReference type="Proteomes" id="UP000222054">
    <property type="component" value="Unassembled WGS sequence"/>
</dbReference>
<name>A0A2B9DMD6_BACCE</name>
<sequence length="132" mass="14628">MFEKRLRKLAFVLSLLCAGIGILHIFGCTYSIMEFRGGGTLDPDTDTSINKIVTRIIEGLGIVAFGITGLLVAEQRKNEETDAEFKQNLLTLLQQVQDAQDKQTTLNTESMDKLSKSIHTLQSQAGRKKGKK</sequence>
<feature type="region of interest" description="Disordered" evidence="1">
    <location>
        <begin position="103"/>
        <end position="132"/>
    </location>
</feature>
<protein>
    <submittedName>
        <fullName evidence="3">Uncharacterized protein</fullName>
    </submittedName>
</protein>
<evidence type="ECO:0000256" key="2">
    <source>
        <dbReference type="SAM" id="Phobius"/>
    </source>
</evidence>
<accession>A0A2B9DMD6</accession>
<keyword evidence="2" id="KW-0812">Transmembrane</keyword>
<proteinExistence type="predicted"/>
<organism evidence="3 4">
    <name type="scientific">Bacillus cereus</name>
    <dbReference type="NCBI Taxonomy" id="1396"/>
    <lineage>
        <taxon>Bacteria</taxon>
        <taxon>Bacillati</taxon>
        <taxon>Bacillota</taxon>
        <taxon>Bacilli</taxon>
        <taxon>Bacillales</taxon>
        <taxon>Bacillaceae</taxon>
        <taxon>Bacillus</taxon>
        <taxon>Bacillus cereus group</taxon>
    </lineage>
</organism>
<evidence type="ECO:0000313" key="4">
    <source>
        <dbReference type="Proteomes" id="UP000222054"/>
    </source>
</evidence>
<reference evidence="3 4" key="1">
    <citation type="submission" date="2017-09" db="EMBL/GenBank/DDBJ databases">
        <title>Large-scale bioinformatics analysis of Bacillus genomes uncovers conserved roles of natural products in bacterial physiology.</title>
        <authorList>
            <consortium name="Agbiome Team Llc"/>
            <person name="Bleich R.M."/>
            <person name="Grubbs K.J."/>
            <person name="Santa Maria K.C."/>
            <person name="Allen S.E."/>
            <person name="Farag S."/>
            <person name="Shank E.A."/>
            <person name="Bowers A."/>
        </authorList>
    </citation>
    <scope>NUCLEOTIDE SEQUENCE [LARGE SCALE GENOMIC DNA]</scope>
    <source>
        <strain evidence="3 4">AFS053130</strain>
    </source>
</reference>